<comment type="similarity">
    <text evidence="3">Belongs to the NPH3 family.</text>
</comment>
<evidence type="ECO:0000256" key="4">
    <source>
        <dbReference type="SAM" id="Coils"/>
    </source>
</evidence>
<proteinExistence type="inferred from homology"/>
<name>A0A9Q1AE52_9ROSI</name>
<dbReference type="Pfam" id="PF03000">
    <property type="entry name" value="NPH3"/>
    <property type="match status" value="1"/>
</dbReference>
<dbReference type="SUPFAM" id="SSF54695">
    <property type="entry name" value="POZ domain"/>
    <property type="match status" value="1"/>
</dbReference>
<evidence type="ECO:0000313" key="7">
    <source>
        <dbReference type="EMBL" id="KAJ6767832.1"/>
    </source>
</evidence>
<evidence type="ECO:0000256" key="2">
    <source>
        <dbReference type="ARBA" id="ARBA00022786"/>
    </source>
</evidence>
<keyword evidence="2" id="KW-0833">Ubl conjugation pathway</keyword>
<evidence type="ECO:0000256" key="3">
    <source>
        <dbReference type="PROSITE-ProRule" id="PRU00982"/>
    </source>
</evidence>
<keyword evidence="4" id="KW-0175">Coiled coil</keyword>
<protein>
    <submittedName>
        <fullName evidence="7">PHOTOTROPIC-RESPONSIVE NPH3 FAMILY PROTEIN</fullName>
    </submittedName>
</protein>
<dbReference type="Gene3D" id="3.30.710.10">
    <property type="entry name" value="Potassium Channel Kv1.1, Chain A"/>
    <property type="match status" value="1"/>
</dbReference>
<evidence type="ECO:0000259" key="6">
    <source>
        <dbReference type="PROSITE" id="PS51649"/>
    </source>
</evidence>
<organism evidence="7 8">
    <name type="scientific">Salix koriyanagi</name>
    <dbReference type="NCBI Taxonomy" id="2511006"/>
    <lineage>
        <taxon>Eukaryota</taxon>
        <taxon>Viridiplantae</taxon>
        <taxon>Streptophyta</taxon>
        <taxon>Embryophyta</taxon>
        <taxon>Tracheophyta</taxon>
        <taxon>Spermatophyta</taxon>
        <taxon>Magnoliopsida</taxon>
        <taxon>eudicotyledons</taxon>
        <taxon>Gunneridae</taxon>
        <taxon>Pentapetalae</taxon>
        <taxon>rosids</taxon>
        <taxon>fabids</taxon>
        <taxon>Malpighiales</taxon>
        <taxon>Salicaceae</taxon>
        <taxon>Saliceae</taxon>
        <taxon>Salix</taxon>
    </lineage>
</organism>
<feature type="compositionally biased region" description="Polar residues" evidence="5">
    <location>
        <begin position="590"/>
        <end position="609"/>
    </location>
</feature>
<dbReference type="PROSITE" id="PS51649">
    <property type="entry name" value="NPH3"/>
    <property type="match status" value="1"/>
</dbReference>
<feature type="coiled-coil region" evidence="4">
    <location>
        <begin position="528"/>
        <end position="555"/>
    </location>
</feature>
<gene>
    <name evidence="7" type="ORF">OIU74_021658</name>
</gene>
<reference evidence="7" key="2">
    <citation type="journal article" date="2023" name="Int. J. Mol. Sci.">
        <title>De Novo Assembly and Annotation of 11 Diverse Shrub Willow (Salix) Genomes Reveals Novel Gene Organization in Sex-Linked Regions.</title>
        <authorList>
            <person name="Hyden B."/>
            <person name="Feng K."/>
            <person name="Yates T.B."/>
            <person name="Jawdy S."/>
            <person name="Cereghino C."/>
            <person name="Smart L.B."/>
            <person name="Muchero W."/>
        </authorList>
    </citation>
    <scope>NUCLEOTIDE SEQUENCE</scope>
    <source>
        <tissue evidence="7">Shoot tip</tissue>
    </source>
</reference>
<dbReference type="AlphaFoldDB" id="A0A9Q1AE52"/>
<dbReference type="PANTHER" id="PTHR32370">
    <property type="entry name" value="OS12G0117600 PROTEIN"/>
    <property type="match status" value="1"/>
</dbReference>
<evidence type="ECO:0000256" key="5">
    <source>
        <dbReference type="SAM" id="MobiDB-lite"/>
    </source>
</evidence>
<keyword evidence="8" id="KW-1185">Reference proteome</keyword>
<reference evidence="7" key="1">
    <citation type="submission" date="2022-11" db="EMBL/GenBank/DDBJ databases">
        <authorList>
            <person name="Hyden B.L."/>
            <person name="Feng K."/>
            <person name="Yates T."/>
            <person name="Jawdy S."/>
            <person name="Smart L.B."/>
            <person name="Muchero W."/>
        </authorList>
    </citation>
    <scope>NUCLEOTIDE SEQUENCE</scope>
    <source>
        <tissue evidence="7">Shoot tip</tissue>
    </source>
</reference>
<evidence type="ECO:0000256" key="1">
    <source>
        <dbReference type="ARBA" id="ARBA00004906"/>
    </source>
</evidence>
<dbReference type="Proteomes" id="UP001151752">
    <property type="component" value="Chromosome 8"/>
</dbReference>
<feature type="region of interest" description="Disordered" evidence="5">
    <location>
        <begin position="573"/>
        <end position="609"/>
    </location>
</feature>
<feature type="domain" description="NPH3" evidence="6">
    <location>
        <begin position="197"/>
        <end position="485"/>
    </location>
</feature>
<comment type="pathway">
    <text evidence="1">Protein modification; protein ubiquitination.</text>
</comment>
<dbReference type="InterPro" id="IPR027356">
    <property type="entry name" value="NPH3_dom"/>
</dbReference>
<dbReference type="EMBL" id="JAPFFM010000003">
    <property type="protein sequence ID" value="KAJ6767832.1"/>
    <property type="molecule type" value="Genomic_DNA"/>
</dbReference>
<sequence length="609" mass="68643">MACMKLGSKSEVFHLDGHTWLCSTGLQSDVIIEIGEMSFHLHKTPYSKAYFKVQSEFPLLSRSKVLENLIGEHSSKDEKRCVLQLHDVPGGAKTFLLAAKFCYGVKMELTALNVVSLRCAAEYLGMSEDFGEENLITQTENFLNEVFGSWTDSVKALETCEEVLLHAEELHVVSRCINSLAMKACADPTKPHPMGEDWWYEDVSFLRLPLYKRLILEVGSNGMNPGRVAGALMYYAKKHLPLLGRQSSIESGNYAASRSTISATSEADQRSLLEELVELLPDQKGVTPSNFLLRLLRTAMIVHASPSCRENLEKRVGTQLDQASLQDLLIPNSGYSVETLYDIDCVQRILDHFMLVDRDDPTSNYIEHEGQMTESLHSLTPITMVANLIDSYLAEVASDVNLKLAKFQSLASVVPEYARPIDDGIYRAIDIYLKAHPWLTDSEREQLCRLMNCQKFSLEASTHAAQNERLPLRVIVQVLFFEQLRLRTSVSSWFFVSENLDNSQNLSGNLARNDFHPQAGGIHGRIMVDDMKERVSELEKEYFTMKQEIEKLGKTKVSSWNILLRKFGFSRSKSKYEDPKASKPPDTKELPTSSAPLINGENQNNEPVD</sequence>
<dbReference type="InterPro" id="IPR043454">
    <property type="entry name" value="NPH3/RPT2-like"/>
</dbReference>
<comment type="caution">
    <text evidence="7">The sequence shown here is derived from an EMBL/GenBank/DDBJ whole genome shotgun (WGS) entry which is preliminary data.</text>
</comment>
<evidence type="ECO:0000313" key="8">
    <source>
        <dbReference type="Proteomes" id="UP001151752"/>
    </source>
</evidence>
<accession>A0A9Q1AE52</accession>
<feature type="compositionally biased region" description="Basic and acidic residues" evidence="5">
    <location>
        <begin position="574"/>
        <end position="589"/>
    </location>
</feature>
<dbReference type="InterPro" id="IPR011333">
    <property type="entry name" value="SKP1/BTB/POZ_sf"/>
</dbReference>